<dbReference type="GO" id="GO:0016020">
    <property type="term" value="C:membrane"/>
    <property type="evidence" value="ECO:0007669"/>
    <property type="project" value="UniProtKB-SubCell"/>
</dbReference>
<gene>
    <name evidence="7" type="ORF">BDY21DRAFT_114227</name>
</gene>
<keyword evidence="3 5" id="KW-1133">Transmembrane helix</keyword>
<sequence length="167" mass="18464">MIISRGVSFFLRFAEFAAAAVVLGLIANFLHQHDEGNGGAGPLGREIYTEVVAALAILLSVALLIPTKTSFLIYPVDLLASAAWFAAFGALVDWLDDQSCGGVWYWSNLTNDSWCGEWKAAEAFSFISACLWFASFLLGVFVYHKLAKEPTQTDGTHRRRRWGRSRV</sequence>
<feature type="transmembrane region" description="Helical" evidence="5">
    <location>
        <begin position="47"/>
        <end position="65"/>
    </location>
</feature>
<evidence type="ECO:0000313" key="8">
    <source>
        <dbReference type="Proteomes" id="UP000799766"/>
    </source>
</evidence>
<proteinExistence type="predicted"/>
<feature type="transmembrane region" description="Helical" evidence="5">
    <location>
        <begin position="9"/>
        <end position="27"/>
    </location>
</feature>
<reference evidence="7" key="1">
    <citation type="journal article" date="2020" name="Stud. Mycol.">
        <title>101 Dothideomycetes genomes: a test case for predicting lifestyles and emergence of pathogens.</title>
        <authorList>
            <person name="Haridas S."/>
            <person name="Albert R."/>
            <person name="Binder M."/>
            <person name="Bloem J."/>
            <person name="Labutti K."/>
            <person name="Salamov A."/>
            <person name="Andreopoulos B."/>
            <person name="Baker S."/>
            <person name="Barry K."/>
            <person name="Bills G."/>
            <person name="Bluhm B."/>
            <person name="Cannon C."/>
            <person name="Castanera R."/>
            <person name="Culley D."/>
            <person name="Daum C."/>
            <person name="Ezra D."/>
            <person name="Gonzalez J."/>
            <person name="Henrissat B."/>
            <person name="Kuo A."/>
            <person name="Liang C."/>
            <person name="Lipzen A."/>
            <person name="Lutzoni F."/>
            <person name="Magnuson J."/>
            <person name="Mondo S."/>
            <person name="Nolan M."/>
            <person name="Ohm R."/>
            <person name="Pangilinan J."/>
            <person name="Park H.-J."/>
            <person name="Ramirez L."/>
            <person name="Alfaro M."/>
            <person name="Sun H."/>
            <person name="Tritt A."/>
            <person name="Yoshinaga Y."/>
            <person name="Zwiers L.-H."/>
            <person name="Turgeon B."/>
            <person name="Goodwin S."/>
            <person name="Spatafora J."/>
            <person name="Crous P."/>
            <person name="Grigoriev I."/>
        </authorList>
    </citation>
    <scope>NUCLEOTIDE SEQUENCE</scope>
    <source>
        <strain evidence="7">ATCC 16933</strain>
    </source>
</reference>
<evidence type="ECO:0000313" key="7">
    <source>
        <dbReference type="EMBL" id="KAF2453873.1"/>
    </source>
</evidence>
<dbReference type="EMBL" id="MU001694">
    <property type="protein sequence ID" value="KAF2453873.1"/>
    <property type="molecule type" value="Genomic_DNA"/>
</dbReference>
<dbReference type="Proteomes" id="UP000799766">
    <property type="component" value="Unassembled WGS sequence"/>
</dbReference>
<dbReference type="AlphaFoldDB" id="A0A6A6NRD0"/>
<keyword evidence="2 5" id="KW-0812">Transmembrane</keyword>
<comment type="subcellular location">
    <subcellularLocation>
        <location evidence="1">Membrane</location>
        <topology evidence="1">Multi-pass membrane protein</topology>
    </subcellularLocation>
</comment>
<feature type="domain" description="MARVEL" evidence="6">
    <location>
        <begin position="8"/>
        <end position="138"/>
    </location>
</feature>
<organism evidence="7 8">
    <name type="scientific">Lineolata rhizophorae</name>
    <dbReference type="NCBI Taxonomy" id="578093"/>
    <lineage>
        <taxon>Eukaryota</taxon>
        <taxon>Fungi</taxon>
        <taxon>Dikarya</taxon>
        <taxon>Ascomycota</taxon>
        <taxon>Pezizomycotina</taxon>
        <taxon>Dothideomycetes</taxon>
        <taxon>Dothideomycetes incertae sedis</taxon>
        <taxon>Lineolatales</taxon>
        <taxon>Lineolataceae</taxon>
        <taxon>Lineolata</taxon>
    </lineage>
</organism>
<feature type="transmembrane region" description="Helical" evidence="5">
    <location>
        <begin position="72"/>
        <end position="92"/>
    </location>
</feature>
<protein>
    <submittedName>
        <fullName evidence="7">Membrane-associating domain-containing protein</fullName>
    </submittedName>
</protein>
<evidence type="ECO:0000256" key="3">
    <source>
        <dbReference type="ARBA" id="ARBA00022989"/>
    </source>
</evidence>
<evidence type="ECO:0000256" key="1">
    <source>
        <dbReference type="ARBA" id="ARBA00004141"/>
    </source>
</evidence>
<keyword evidence="4 5" id="KW-0472">Membrane</keyword>
<name>A0A6A6NRD0_9PEZI</name>
<evidence type="ECO:0000256" key="4">
    <source>
        <dbReference type="ARBA" id="ARBA00023136"/>
    </source>
</evidence>
<accession>A0A6A6NRD0</accession>
<dbReference type="PANTHER" id="PTHR39608:SF1">
    <property type="entry name" value="INTEGRAL MEMBRANE PROTEIN (AFU_ORTHOLOGUE AFUA_5G08640)"/>
    <property type="match status" value="1"/>
</dbReference>
<dbReference type="Pfam" id="PF01284">
    <property type="entry name" value="MARVEL"/>
    <property type="match status" value="1"/>
</dbReference>
<evidence type="ECO:0000259" key="6">
    <source>
        <dbReference type="Pfam" id="PF01284"/>
    </source>
</evidence>
<feature type="transmembrane region" description="Helical" evidence="5">
    <location>
        <begin position="123"/>
        <end position="143"/>
    </location>
</feature>
<evidence type="ECO:0000256" key="2">
    <source>
        <dbReference type="ARBA" id="ARBA00022692"/>
    </source>
</evidence>
<evidence type="ECO:0000256" key="5">
    <source>
        <dbReference type="SAM" id="Phobius"/>
    </source>
</evidence>
<dbReference type="OrthoDB" id="4074965at2759"/>
<dbReference type="PANTHER" id="PTHR39608">
    <property type="entry name" value="INTEGRAL MEMBRANE PROTEIN (AFU_ORTHOLOGUE AFUA_5G08640)"/>
    <property type="match status" value="1"/>
</dbReference>
<keyword evidence="8" id="KW-1185">Reference proteome</keyword>
<dbReference type="InterPro" id="IPR008253">
    <property type="entry name" value="Marvel"/>
</dbReference>